<dbReference type="InterPro" id="IPR050708">
    <property type="entry name" value="T6SS_VgrG/RHS"/>
</dbReference>
<feature type="transmembrane region" description="Helical" evidence="2">
    <location>
        <begin position="2614"/>
        <end position="2633"/>
    </location>
</feature>
<keyword evidence="2" id="KW-0812">Transmembrane</keyword>
<protein>
    <recommendedName>
        <fullName evidence="3">Tox-SGS domain-containing protein</fullName>
    </recommendedName>
</protein>
<evidence type="ECO:0000259" key="3">
    <source>
        <dbReference type="Pfam" id="PF15651"/>
    </source>
</evidence>
<dbReference type="Proteomes" id="UP001642540">
    <property type="component" value="Unassembled WGS sequence"/>
</dbReference>
<dbReference type="Pfam" id="PF15651">
    <property type="entry name" value="Tox-SGS"/>
    <property type="match status" value="1"/>
</dbReference>
<sequence>MKEANREPPGDIILQETKSKRNVTQADQVPDIRFLEQLDLSTIMTENVDIPNSQASISIPLVDVPISKSLYISMSLTYNSGEVKTNSLVGNGWSLQLPDNYIIVDQKESVFPSEFEYYLIVNSQMEKLERKPSNDGLQHFQLLKEEGIHIKYNPGAEQWIIDSKNLITVYGKSLDSTTEAVQRTLFWDSWRGPGRGDRSKLKSQVQAWYVISREEKYSQKRKLLYEYHTENALLSNGMSYTSVIQLKSVRDGENSTRVDLIYGTKLRGEYAKQNPENNDGFLKFPVFLETKLYLEGYQVVTELFRQELSFEYEIHEEKVRKLVGITQKFSTLGLTEELFRFDYDSETHLLTEVQRGTDKKIRYSYSMLEIPTLNFGYENNQVSHYTTQGTQISISSDFAVMAYHLNTNTVYLSVFNKQLTSLITRLEATDGTAADPTKYVEDFALITFPNLIAIVAETNSSRVVNTFNRNVETNEWSETAKKSTFKKGDLFRYSDQIMVVARNDTEQIVIFEPDEDDHETGVKVSSVTVSGGPIQRMVIQDKVILIYNGNSLFTYTRDDVQDTAWQRNPNLLNVRSNETELSKDVHMDSEFSKFLTDQMNISGLQMFKNMVLFSVLKWLDEKLSCKVNLFLLNNKYEVDSSSSQEFFTGDEKIETPIRSIVKAIDSEEENGTNTLKFRYETVSGGRWQAKLFDISGLIDEQLDEACKENDCPVGYKAEYKRNQTIIFNYNNTESLQNMVLFDAGPFIQFQLDAQGAKTNSTLLRMEGASWSQVDKDDGYGDRDPISNMTLANTFVLESKQGKNATSYRLFKQDLENGSKVGSPIKEFRTSNNGSCAVGYPSYVAYQEEPWLEAVILPLRDGSTIGPQILLQKGEVLLSMSNAEVILTMRELDDPSLNPFTHEVISRRVNTVVPSVPTSVLVRSEVQDGNSLRVRTYQNLFVSNRENLTQENTIQVIPTGNPEYSGWYEETTIIPVDAPSNATKTTSWIDSEGNLVRSRLVEFSEEDEEDESKKSDYKLFDVSRDLQISDTFPYNITNEMVAYIGFESYETPIVSRLNTGWSFPPESILRTGDSLTGESLLRLEEGQKVTTSLTPTDQFSTYVASCWVRLSEQEVFEFESPVSYFKAILKFSEENSLLGMFGQMKRVVGDWLYLEVTADLHKIRSEIYAEYYQMNQAQQEAVSLPSPSNVNFTIVVEIDSALHPKRVVEIDHLRFIPIESDLRMKIFDDKNGNEIATILPNGAVIRKVYNLLGQEIANVDEDGQIEQIISTSQSGQIFPVPLSQGKSFNGYGGKSDLVLKPEWSSYEKFNRYSFSSEKWTTDNESAWKSSNWQISHVNLNETNELKAFKIGELFDPISSAVRFFVSLDSINESKIQINIDEGKLLEFKTDVGNPFTASISIPLISKTFTNLPIRCELILSIENSIFWLFVDGNLLLEENLGLSSTSPWSSFSMDLSGLVTISDFMILNRPQMFQEYFNGFGDRTQVIQVESPDSILVSETIYDEIGREAITTKAGRITRNSGSSTPLFTFHSDFATNKYPQDSNSVFHTGILEGVVSTLFPEDEGYCYSRKVFLKDLLQESEFDGRAGREFSVGSPFLKKHARESRIPFLRVLFPLQNDFIEKVTHEPNGSITVSIINKQEKEIAQYVRVPGFDHILTTFEYDKEGNLLKILPPTYHAQVDTFSRTTPLPTGTEGLTENEIYWQKMLCTHYSYNEQNFLTKKMSPDTGIQGFSYDILGNTRFMYSLDEETGIAKNIVYLLHAAKNQPVEVGYLSGEMGVNDLLKYENSTAIPGQVLHQRVVYSDLHSDPNIRGKAKLFMTYSTNLELGLAPSEHVPPPHQEMLKFDNGNKVVLKTSNAAHTDLLTNLHKYYKGDKVSEIRYPRENSNSTSLNLIHSHNKLNHLVGLGTRQSPNLFSKFGYSTSGQIKEEIVEQGSSFEFTRNFHYNSPDLLVRISDPFLSQNITFIEDGYGQNGFGDGIIMKTSFQASWPESRVDPISFQKWFRLPEEDFEEDKTRKMCISALKRVGFVDEITSIPLKFLNHADLSSLPLGCTGALGHELMKVMSAKLPPGSGYGHRYAYGTHQELQKAKFFSKSEENVEPLQIYTFSKEIPEVESEEVSEQIWDTLKEEDFIIIDNRRIEDKTTAIGKEGTVPIFCYNQLDSDLEEINPLAFVYTRPIINLLYEIIIKNEPMVDIETFKETYVVWLGYRDMSTPTLIINRAKADAAKIYEMLNAKGYLTGEISSILSQNFIQKMSNFSGILPQIVQVLRSHFINQIGLSVNDYEAYNIDANGNAKIFYVGFERHTLEYVNGTNHVSKLSIQDPYGLPEDVKVFELSHDSRGNVNKAPHRNISEIRYHPVTTRPVFIQLLDGRKLIFQYDAQGERVLKRVYDAKEVLLSEVKYLRDERGNVLMDIRTKFPINSQELPEITTTTYLHGPRGLLGFIRNGKFYSVFTDHAGSIRLVTQGGLVVAGYDYWPYGDLMKSYGNEDAHIHYRFTGQEWDEETGLYNFHARIYDPTMGRFFQPDPKAQYYSPYIYGGNSPISLVDPDGEFFFTFFVIVGILVGAYLGGAAANGNWNPAKWDWKSLNTYMAIIGGGIAGGMMPSGFVTMVGSIGIPGAILVGLGGSYLSMGIKNKNWVPWKWDWTSPVTYNALFSGFGDGVSGGGLFGGFKQLKSIYKFSKTLGSVGQIIFLSGSYGLGLTLAYVNGALANGKNFNFMEWDFKNPKTFAAIKSGFFIGAGLPTKIGPMFKSFARFQKDFKGMSDMLKNMKSSTKEFFKGVLTDKNHPLYVSIGLGLRNYLSIVITQCVYDHCSVNPAQWDWQSMTTYEGIINGLLISPKAYELEKLRIRTDKKLGGNLWYGRMSSQKILYTTSGFFNALSQSMNRVSQFYTPLFPGGSGKQGGNSMLAPIAIQMLMSLIDWEGNGSELLEDFDDDDYQVELQNLLKGLSSGSRIHPDSNLGEFLDCSKKNMTSKGFLNNVEFEECDLGFGTGKTGRQNGELIHKLFVKTKKYQSNNEFSLVEPSIDGPQEFLDGFLNTVLGTSSQTQDFFYSYFIGGTYNSLLNYLRDQIPSQGRIFIRSENLAGLEKQVVHIVFLRNSVLSVRVVVLGSEGDFSGLAEHIKGQKYRCQVDSATAAQISKIETQVYLIKLPTGSDGSIPKVFTMTPESSLDMGQCSGMPQLVPIQSVDGSQNILPDFEQFLEKSKGNSEEKVEKFETFYNDVLKVYENIVANLGNESAPSFLGFLYGLLECNMENTYGLLFTTSALNNVAFVATKDGKGQEIYHRVPMILSVEGNQQEIESFLYEFSSSTLAKDALLVDLSNPSGPISSMEIPQFEGFFKNAFNNGGLQNLENSLKYLFYNDEQRVKDSTPNGNLHHVSNFILGEFLAQANMVEENFLRISVFSPPSSSQYFSRLGAQRLFVVRDIETGNCTVLNIIESSQGSTPIYDPTVPSNIPVLPNVSEGEAGISNIRHLKIKLNTKSVGSFSGSSAAFFQGFEETVEVPSSIPVDSTSYLLLESVPGRFIKNLSFDKNSVQNLFSILAENRLKVLVGSEIDFQALVSGLIAGTALLAKQDVDGMQVSLLRSGSNEKSKSIEEHSIVTLTKDNLVTPDGDRKLLQSLQFATGGETDVEAKFNEGTQSLEEHVCSNQQRYSEFWRVATVPAVFGPEVTNAIKFEVNPNSVITENCTNNMTFRSWYGNQRNSFQQSFAKSSASKVSMGIPSVNIHKFISRGINRVSQYFFGGSRIPRQQWNSGKDHNEREKTRSNDNVSKCQAGAWVDDSYSMSGITCLTEKSKVAVFRNIQENDLMFLEAGGSMLSSDSYDKSSCAPVEFNGMPSVTCKGQKTNLVYTPYLQERIFDNVDGNIMLGRMIIHLGGNLMWNSKSGNEFSGFQSEFETHVTVSDDMIEVLRRKLRKIKALLNHAAFLGIREVDWAQRQLVDVKESIDELEKAQNGMVSKFTYKRVEETLIALQEDLQENIDVVLAARESRQNRGNKYDETTGKQRSNENSEEGVWEQWQENLFRNIGSNGFSRENAFNIGQSRTTGIL</sequence>
<organism evidence="4 5">
    <name type="scientific">Orchesella dallaii</name>
    <dbReference type="NCBI Taxonomy" id="48710"/>
    <lineage>
        <taxon>Eukaryota</taxon>
        <taxon>Metazoa</taxon>
        <taxon>Ecdysozoa</taxon>
        <taxon>Arthropoda</taxon>
        <taxon>Hexapoda</taxon>
        <taxon>Collembola</taxon>
        <taxon>Entomobryomorpha</taxon>
        <taxon>Entomobryoidea</taxon>
        <taxon>Orchesellidae</taxon>
        <taxon>Orchesellinae</taxon>
        <taxon>Orchesella</taxon>
    </lineage>
</organism>
<name>A0ABP1PU46_9HEXA</name>
<dbReference type="NCBIfam" id="TIGR03696">
    <property type="entry name" value="Rhs_assc_core"/>
    <property type="match status" value="1"/>
</dbReference>
<dbReference type="EMBL" id="CAXLJM020000008">
    <property type="protein sequence ID" value="CAL8075521.1"/>
    <property type="molecule type" value="Genomic_DNA"/>
</dbReference>
<feature type="region of interest" description="Disordered" evidence="1">
    <location>
        <begin position="3992"/>
        <end position="4014"/>
    </location>
</feature>
<keyword evidence="2" id="KW-1133">Transmembrane helix</keyword>
<evidence type="ECO:0000256" key="2">
    <source>
        <dbReference type="SAM" id="Phobius"/>
    </source>
</evidence>
<dbReference type="InterPro" id="IPR028901">
    <property type="entry name" value="Tox-SGS_dom"/>
</dbReference>
<keyword evidence="2" id="KW-0472">Membrane</keyword>
<feature type="transmembrane region" description="Helical" evidence="2">
    <location>
        <begin position="2552"/>
        <end position="2575"/>
    </location>
</feature>
<feature type="domain" description="Tox-SGS" evidence="3">
    <location>
        <begin position="3789"/>
        <end position="3870"/>
    </location>
</feature>
<dbReference type="PANTHER" id="PTHR32305:SF15">
    <property type="entry name" value="PROTEIN RHSA-RELATED"/>
    <property type="match status" value="1"/>
</dbReference>
<evidence type="ECO:0000256" key="1">
    <source>
        <dbReference type="SAM" id="MobiDB-lite"/>
    </source>
</evidence>
<keyword evidence="5" id="KW-1185">Reference proteome</keyword>
<reference evidence="4 5" key="1">
    <citation type="submission" date="2024-08" db="EMBL/GenBank/DDBJ databases">
        <authorList>
            <person name="Cucini C."/>
            <person name="Frati F."/>
        </authorList>
    </citation>
    <scope>NUCLEOTIDE SEQUENCE [LARGE SCALE GENOMIC DNA]</scope>
</reference>
<proteinExistence type="predicted"/>
<evidence type="ECO:0000313" key="4">
    <source>
        <dbReference type="EMBL" id="CAL8075521.1"/>
    </source>
</evidence>
<comment type="caution">
    <text evidence="4">The sequence shown here is derived from an EMBL/GenBank/DDBJ whole genome shotgun (WGS) entry which is preliminary data.</text>
</comment>
<evidence type="ECO:0000313" key="5">
    <source>
        <dbReference type="Proteomes" id="UP001642540"/>
    </source>
</evidence>
<feature type="compositionally biased region" description="Basic and acidic residues" evidence="1">
    <location>
        <begin position="3992"/>
        <end position="4009"/>
    </location>
</feature>
<gene>
    <name evidence="4" type="ORF">ODALV1_LOCUS3202</name>
</gene>
<dbReference type="PANTHER" id="PTHR32305">
    <property type="match status" value="1"/>
</dbReference>
<dbReference type="Gene3D" id="2.180.10.10">
    <property type="entry name" value="RHS repeat-associated core"/>
    <property type="match status" value="1"/>
</dbReference>
<dbReference type="InterPro" id="IPR022385">
    <property type="entry name" value="Rhs_assc_core"/>
</dbReference>
<feature type="transmembrane region" description="Helical" evidence="2">
    <location>
        <begin position="2684"/>
        <end position="2706"/>
    </location>
</feature>
<accession>A0ABP1PU46</accession>
<feature type="transmembrane region" description="Helical" evidence="2">
    <location>
        <begin position="2587"/>
        <end position="2608"/>
    </location>
</feature>